<sequence length="377" mass="38629">MLAAAIAVMAPMAFIPTAAAAEPADQPAPARGGAVIAGAATDLAGALAEHRGIGRDAAERLLRAENAQVELAGRLTAELGAKTGGSYLSGGELVVTVTDAASAAKVTAAGAKARVVARGDQQLRSIQRALENAPSEPNTTWGVDPQTNQVVVSLPKSGAKNAAQRLAARRFGAAVRFETESGTIQPNVGISSGDAMGGCSVGFTATDNSFNYIITAGHCTQGFPHWTLPDGSDVGPSLESNYPGDDFGLIWMNGPSVWPTGVFNLWPGSQGIHGWATAVRGLSVCNSGKTTGLRCGTVLRTNVTVNGTGGTVRQMVETNICTLGGDSGGPLFANHIGYALNSHANRNGSQCNATPRTWHQPVGEAINAYQVVIYGAP</sequence>
<keyword evidence="7" id="KW-1015">Disulfide bond</keyword>
<reference evidence="10" key="1">
    <citation type="submission" date="2022-12" db="EMBL/GenBank/DDBJ databases">
        <title>New Phytohabitans aurantiacus sp. RD004123 nov., an actinomycete isolated from soil.</title>
        <authorList>
            <person name="Triningsih D.W."/>
            <person name="Harunari E."/>
            <person name="Igarashi Y."/>
        </authorList>
    </citation>
    <scope>NUCLEOTIDE SEQUENCE</scope>
    <source>
        <strain evidence="10">RD004123</strain>
    </source>
</reference>
<evidence type="ECO:0000256" key="6">
    <source>
        <dbReference type="ARBA" id="ARBA00023145"/>
    </source>
</evidence>
<feature type="signal peptide" evidence="8">
    <location>
        <begin position="1"/>
        <end position="20"/>
    </location>
</feature>
<dbReference type="Proteomes" id="UP001144280">
    <property type="component" value="Unassembled WGS sequence"/>
</dbReference>
<evidence type="ECO:0000256" key="2">
    <source>
        <dbReference type="ARBA" id="ARBA00022670"/>
    </source>
</evidence>
<dbReference type="GO" id="GO:0008233">
    <property type="term" value="F:peptidase activity"/>
    <property type="evidence" value="ECO:0007669"/>
    <property type="project" value="UniProtKB-KW"/>
</dbReference>
<feature type="chain" id="PRO_5045205399" evidence="8">
    <location>
        <begin position="21"/>
        <end position="377"/>
    </location>
</feature>
<evidence type="ECO:0000256" key="8">
    <source>
        <dbReference type="SAM" id="SignalP"/>
    </source>
</evidence>
<dbReference type="Gene3D" id="3.30.300.50">
    <property type="match status" value="2"/>
</dbReference>
<dbReference type="Gene3D" id="2.40.10.10">
    <property type="entry name" value="Trypsin-like serine proteases"/>
    <property type="match status" value="2"/>
</dbReference>
<dbReference type="InterPro" id="IPR004236">
    <property type="entry name" value="Pept_S1_alpha_lytic"/>
</dbReference>
<keyword evidence="11" id="KW-1185">Reference proteome</keyword>
<name>A0ABQ5R2T0_9ACTN</name>
<evidence type="ECO:0000256" key="5">
    <source>
        <dbReference type="ARBA" id="ARBA00022825"/>
    </source>
</evidence>
<evidence type="ECO:0000313" key="10">
    <source>
        <dbReference type="EMBL" id="GLI00851.1"/>
    </source>
</evidence>
<feature type="domain" description="Peptidase S1A alpha-lytic prodomain" evidence="9">
    <location>
        <begin position="121"/>
        <end position="168"/>
    </location>
</feature>
<accession>A0ABQ5R2T0</accession>
<dbReference type="GO" id="GO:0006508">
    <property type="term" value="P:proteolysis"/>
    <property type="evidence" value="ECO:0007669"/>
    <property type="project" value="UniProtKB-KW"/>
</dbReference>
<dbReference type="InterPro" id="IPR009003">
    <property type="entry name" value="Peptidase_S1_PA"/>
</dbReference>
<comment type="caution">
    <text evidence="10">The sequence shown here is derived from an EMBL/GenBank/DDBJ whole genome shotgun (WGS) entry which is preliminary data.</text>
</comment>
<dbReference type="CDD" id="cd21112">
    <property type="entry name" value="alphaLP-like"/>
    <property type="match status" value="1"/>
</dbReference>
<dbReference type="PIRSF" id="PIRSF001134">
    <property type="entry name" value="Streptogrisin"/>
    <property type="match status" value="1"/>
</dbReference>
<evidence type="ECO:0000259" key="9">
    <source>
        <dbReference type="Pfam" id="PF02983"/>
    </source>
</evidence>
<evidence type="ECO:0000256" key="1">
    <source>
        <dbReference type="ARBA" id="ARBA00007664"/>
    </source>
</evidence>
<keyword evidence="4" id="KW-0378">Hydrolase</keyword>
<comment type="similarity">
    <text evidence="1">Belongs to the peptidase S1 family.</text>
</comment>
<evidence type="ECO:0000256" key="3">
    <source>
        <dbReference type="ARBA" id="ARBA00022729"/>
    </source>
</evidence>
<dbReference type="InterPro" id="IPR001316">
    <property type="entry name" value="Pept_S1A_streptogrisin"/>
</dbReference>
<dbReference type="PRINTS" id="PR00861">
    <property type="entry name" value="ALYTICPTASE"/>
</dbReference>
<dbReference type="InterPro" id="IPR043504">
    <property type="entry name" value="Peptidase_S1_PA_chymotrypsin"/>
</dbReference>
<evidence type="ECO:0000313" key="11">
    <source>
        <dbReference type="Proteomes" id="UP001144280"/>
    </source>
</evidence>
<keyword evidence="3 8" id="KW-0732">Signal</keyword>
<gene>
    <name evidence="10" type="ORF">Pa4123_61270</name>
</gene>
<keyword evidence="2 10" id="KW-0645">Protease</keyword>
<protein>
    <submittedName>
        <fullName evidence="10">Serine protease</fullName>
    </submittedName>
</protein>
<keyword evidence="6" id="KW-0865">Zymogen</keyword>
<dbReference type="Pfam" id="PF02983">
    <property type="entry name" value="Pro_Al_protease"/>
    <property type="match status" value="1"/>
</dbReference>
<dbReference type="InterPro" id="IPR035070">
    <property type="entry name" value="Streptogrisin_prodomain"/>
</dbReference>
<evidence type="ECO:0000256" key="7">
    <source>
        <dbReference type="ARBA" id="ARBA00023157"/>
    </source>
</evidence>
<organism evidence="10 11">
    <name type="scientific">Phytohabitans aurantiacus</name>
    <dbReference type="NCBI Taxonomy" id="3016789"/>
    <lineage>
        <taxon>Bacteria</taxon>
        <taxon>Bacillati</taxon>
        <taxon>Actinomycetota</taxon>
        <taxon>Actinomycetes</taxon>
        <taxon>Micromonosporales</taxon>
        <taxon>Micromonosporaceae</taxon>
    </lineage>
</organism>
<evidence type="ECO:0000256" key="4">
    <source>
        <dbReference type="ARBA" id="ARBA00022801"/>
    </source>
</evidence>
<proteinExistence type="inferred from homology"/>
<dbReference type="SUPFAM" id="SSF50494">
    <property type="entry name" value="Trypsin-like serine proteases"/>
    <property type="match status" value="1"/>
</dbReference>
<dbReference type="EMBL" id="BSDI01000037">
    <property type="protein sequence ID" value="GLI00851.1"/>
    <property type="molecule type" value="Genomic_DNA"/>
</dbReference>
<keyword evidence="5" id="KW-0720">Serine protease</keyword>